<evidence type="ECO:0000256" key="16">
    <source>
        <dbReference type="ARBA" id="ARBA00047984"/>
    </source>
</evidence>
<evidence type="ECO:0000259" key="18">
    <source>
        <dbReference type="PROSITE" id="PS51192"/>
    </source>
</evidence>
<comment type="similarity">
    <text evidence="2">Belongs to the DEAD box helicase family. DEAH subfamily.</text>
</comment>
<dbReference type="InterPro" id="IPR013087">
    <property type="entry name" value="Znf_C2H2_type"/>
</dbReference>
<dbReference type="Gene3D" id="2.40.50.90">
    <property type="match status" value="1"/>
</dbReference>
<dbReference type="PANTHER" id="PTHR18934">
    <property type="entry name" value="ATP-DEPENDENT RNA HELICASE"/>
    <property type="match status" value="1"/>
</dbReference>
<dbReference type="PROSITE" id="PS50304">
    <property type="entry name" value="TUDOR"/>
    <property type="match status" value="1"/>
</dbReference>
<organism evidence="20 21">
    <name type="scientific">Drosophila mauritiana</name>
    <name type="common">Fruit fly</name>
    <dbReference type="NCBI Taxonomy" id="7226"/>
    <lineage>
        <taxon>Eukaryota</taxon>
        <taxon>Metazoa</taxon>
        <taxon>Ecdysozoa</taxon>
        <taxon>Arthropoda</taxon>
        <taxon>Hexapoda</taxon>
        <taxon>Insecta</taxon>
        <taxon>Pterygota</taxon>
        <taxon>Neoptera</taxon>
        <taxon>Endopterygota</taxon>
        <taxon>Diptera</taxon>
        <taxon>Brachycera</taxon>
        <taxon>Muscomorpha</taxon>
        <taxon>Ephydroidea</taxon>
        <taxon>Drosophilidae</taxon>
        <taxon>Drosophila</taxon>
        <taxon>Sophophora</taxon>
    </lineage>
</organism>
<dbReference type="GeneID" id="117142530"/>
<name>A0A6P8JZK7_DROMA</name>
<dbReference type="Pfam" id="PF00270">
    <property type="entry name" value="DEAD"/>
    <property type="match status" value="1"/>
</dbReference>
<dbReference type="RefSeq" id="XP_033162467.1">
    <property type="nucleotide sequence ID" value="XM_033306576.1"/>
</dbReference>
<dbReference type="GO" id="GO:0031047">
    <property type="term" value="P:regulatory ncRNA-mediated gene silencing"/>
    <property type="evidence" value="ECO:0007669"/>
    <property type="project" value="UniProtKB-KW"/>
</dbReference>
<keyword evidence="13" id="KW-0896">Oogenesis</keyword>
<evidence type="ECO:0000256" key="2">
    <source>
        <dbReference type="ARBA" id="ARBA00008792"/>
    </source>
</evidence>
<evidence type="ECO:0000256" key="11">
    <source>
        <dbReference type="ARBA" id="ARBA00022840"/>
    </source>
</evidence>
<evidence type="ECO:0000256" key="10">
    <source>
        <dbReference type="ARBA" id="ARBA00022806"/>
    </source>
</evidence>
<evidence type="ECO:0000256" key="5">
    <source>
        <dbReference type="ARBA" id="ARBA00022473"/>
    </source>
</evidence>
<comment type="catalytic activity">
    <reaction evidence="16">
        <text>ATP + H2O = ADP + phosphate + H(+)</text>
        <dbReference type="Rhea" id="RHEA:13065"/>
        <dbReference type="ChEBI" id="CHEBI:15377"/>
        <dbReference type="ChEBI" id="CHEBI:15378"/>
        <dbReference type="ChEBI" id="CHEBI:30616"/>
        <dbReference type="ChEBI" id="CHEBI:43474"/>
        <dbReference type="ChEBI" id="CHEBI:456216"/>
        <dbReference type="EC" id="3.6.4.13"/>
    </reaction>
</comment>
<evidence type="ECO:0000256" key="15">
    <source>
        <dbReference type="ARBA" id="ARBA00023254"/>
    </source>
</evidence>
<dbReference type="Pfam" id="PF00271">
    <property type="entry name" value="Helicase_C"/>
    <property type="match status" value="1"/>
</dbReference>
<keyword evidence="10 21" id="KW-0347">Helicase</keyword>
<dbReference type="Pfam" id="PF00567">
    <property type="entry name" value="TUDOR"/>
    <property type="match status" value="1"/>
</dbReference>
<dbReference type="GO" id="GO:0051321">
    <property type="term" value="P:meiotic cell cycle"/>
    <property type="evidence" value="ECO:0007669"/>
    <property type="project" value="UniProtKB-KW"/>
</dbReference>
<sequence length="1434" mass="164776">MDQEVIDFFDFSKELKRVPAAPQGYISSDPRLMATESKSSEVPNREVIGTDYVTKIVAKEKCRLNRTLLEYQPQGKRNRTLDDLDTDDEAEETKIRRDDEYYKKFRFNLNRDKNLSIYAKREEILAAINAHPVIIIKGETGCGKTTQVPQYILDEAYKSGKYCNIVVTQPRRIAAISIANRVCQEREWQQNTVCSFQVGLHRPNSLEDTRLLYCTTGVLLNNLIHNKTLTHYTHIVLDEVHERDQNMDFLLIVVRRLLATNSRHVKIILMSATIDAKELSDYFATTNSIPPVITTNHGRKHSIEKFYRDQLGSIIWNEEDVGDQHVPEINKHGYRAAVKIIVIIDNMERKAAIRSRLSYDETLRYGAVLIFLPGIYEIDTMAENITCMLENDRNIKVLIVRCFSLMTPENQRDVFNPPPPGFRKIILATNIAESSITVPDVSYVIDFCLTKVKVTDTASSFSSLRLSWASKANCRQRAGRVGRLRSGRVYRMVNKHFYQREMAEFGIPEMLRLPLQNSVLKAKVLNMGSPMEILALALSPPNLSDIQNTILLLKEVGALYLTVDGVYDALDGDLTYWGTIMARLPLDTRQSRLIILGYIFNMLEEAIIIAAGLSTNGLFAHDGGRTQLGDSFWMHYIFADGSGSDLVAIWRVYLTYLSLVEIGHDQESAIRWAKRFHVSLRSLKEIHLLVQELRMRCMHLGLIPFSVNPSQMMDDREKAIMLKVIIAGAFYPNYFTRSKDTCADTDRNIYQTISGHDPCRTVYFTNFKPAYMGELYTRRIKELFQEVRIPPENMDVTFQEGSQKVFVTFKQDDWIADSSKFVPVSGRVQSEVYKAVMMRQNRLERPIHIMNPSAFMSYVQQRGIGDVIEGRWIPPTKPLNVELLALPSVFDKTISGLITCIVSCGKFFFQPQSFAECIGNMSEIFNAPQQLRNYVNNAGAITKGMMVLAKRDSYFQRATVIRPENQSNRQPMFYVRFIDYGDCALLSMQQMRLMPRELTEQYGDLPPRVFECRLAMVQPSSMVTGNNRWSTAANDMLRSVAKSGLIDIEVYSLFNNVAAVLIHMRDGIINDKLVELMLCRRSDEDYMSRKDHDFRLRRQESARYLSSAQRQQINEEYMRSCQLPQDHDLRPPPPEKCKTVVILKGPYSPLECTMQCITRVGSSKRVNIDHFSVNALLLDADPQDHHDHLIVAHEIAENRNGHTLTARGTTLMPNVQGFGALMVMLFSHTMQLKCNREGTSYVSVLGGLGCDPETNEPYFPEHDVLINLDVNILEDDVILINQIRYYIDSVFFNFKDENNPAVSANERVSIYTQLRSLINRLLCKDRRYIERNMSNADFEWETHPDLPPPNEPFGKRAIFPMHSLTELQEEDTGRLVQLRENCSMLHKWRNFEGTLPHMTCKLCNQWLESVPQLRLHLLTILHRDREKQIDYCNQ</sequence>
<dbReference type="SMART" id="SM00333">
    <property type="entry name" value="TUDOR"/>
    <property type="match status" value="1"/>
</dbReference>
<keyword evidence="12" id="KW-0744">Spermatogenesis</keyword>
<dbReference type="InterPro" id="IPR011545">
    <property type="entry name" value="DEAD/DEAH_box_helicase_dom"/>
</dbReference>
<dbReference type="GO" id="GO:0003723">
    <property type="term" value="F:RNA binding"/>
    <property type="evidence" value="ECO:0007669"/>
    <property type="project" value="TreeGrafter"/>
</dbReference>
<evidence type="ECO:0000313" key="20">
    <source>
        <dbReference type="Proteomes" id="UP000515162"/>
    </source>
</evidence>
<dbReference type="Gene3D" id="3.40.50.300">
    <property type="entry name" value="P-loop containing nucleotide triphosphate hydrolases"/>
    <property type="match status" value="2"/>
</dbReference>
<dbReference type="GO" id="GO:0048477">
    <property type="term" value="P:oogenesis"/>
    <property type="evidence" value="ECO:0007669"/>
    <property type="project" value="UniProtKB-KW"/>
</dbReference>
<keyword evidence="11" id="KW-0067">ATP-binding</keyword>
<dbReference type="FunFam" id="3.40.50.300:FF:001676">
    <property type="entry name" value="DExH-box ATP-dependent RNA helicase DExH7 chloroplastic"/>
    <property type="match status" value="1"/>
</dbReference>
<evidence type="ECO:0000256" key="3">
    <source>
        <dbReference type="ARBA" id="ARBA00012552"/>
    </source>
</evidence>
<dbReference type="GO" id="GO:0003724">
    <property type="term" value="F:RNA helicase activity"/>
    <property type="evidence" value="ECO:0007669"/>
    <property type="project" value="UniProtKB-EC"/>
</dbReference>
<keyword evidence="8" id="KW-0221">Differentiation</keyword>
<evidence type="ECO:0000256" key="13">
    <source>
        <dbReference type="ARBA" id="ARBA00022943"/>
    </source>
</evidence>
<keyword evidence="6" id="KW-0963">Cytoplasm</keyword>
<dbReference type="GO" id="GO:0007283">
    <property type="term" value="P:spermatogenesis"/>
    <property type="evidence" value="ECO:0007669"/>
    <property type="project" value="UniProtKB-KW"/>
</dbReference>
<keyword evidence="7" id="KW-0547">Nucleotide-binding</keyword>
<dbReference type="SUPFAM" id="SSF63748">
    <property type="entry name" value="Tudor/PWWP/MBT"/>
    <property type="match status" value="1"/>
</dbReference>
<dbReference type="GO" id="GO:0016787">
    <property type="term" value="F:hydrolase activity"/>
    <property type="evidence" value="ECO:0007669"/>
    <property type="project" value="UniProtKB-KW"/>
</dbReference>
<proteinExistence type="inferred from homology"/>
<keyword evidence="14" id="KW-0943">RNA-mediated gene silencing</keyword>
<evidence type="ECO:0000256" key="8">
    <source>
        <dbReference type="ARBA" id="ARBA00022782"/>
    </source>
</evidence>
<dbReference type="InterPro" id="IPR001650">
    <property type="entry name" value="Helicase_C-like"/>
</dbReference>
<protein>
    <recommendedName>
        <fullName evidence="4">Probable ATP-dependent RNA helicase spindle-E</fullName>
        <ecNumber evidence="3">3.6.4.13</ecNumber>
    </recommendedName>
</protein>
<feature type="domain" description="Tudor" evidence="17">
    <location>
        <begin position="938"/>
        <end position="1001"/>
    </location>
</feature>
<reference evidence="21" key="1">
    <citation type="submission" date="2025-08" db="UniProtKB">
        <authorList>
            <consortium name="RefSeq"/>
        </authorList>
    </citation>
    <scope>IDENTIFICATION</scope>
    <source>
        <strain evidence="21">Mau12</strain>
        <tissue evidence="21">Whole Body</tissue>
    </source>
</reference>
<keyword evidence="20" id="KW-1185">Reference proteome</keyword>
<evidence type="ECO:0000256" key="9">
    <source>
        <dbReference type="ARBA" id="ARBA00022801"/>
    </source>
</evidence>
<dbReference type="CDD" id="cd17988">
    <property type="entry name" value="DEXHc_TDRD9"/>
    <property type="match status" value="1"/>
</dbReference>
<dbReference type="PROSITE" id="PS00028">
    <property type="entry name" value="ZINC_FINGER_C2H2_1"/>
    <property type="match status" value="1"/>
</dbReference>
<comment type="subcellular location">
    <subcellularLocation>
        <location evidence="1">Cytoplasm</location>
    </subcellularLocation>
</comment>
<evidence type="ECO:0000256" key="12">
    <source>
        <dbReference type="ARBA" id="ARBA00022871"/>
    </source>
</evidence>
<dbReference type="GO" id="GO:0005737">
    <property type="term" value="C:cytoplasm"/>
    <property type="evidence" value="ECO:0007669"/>
    <property type="project" value="UniProtKB-SubCell"/>
</dbReference>
<dbReference type="SUPFAM" id="SSF52540">
    <property type="entry name" value="P-loop containing nucleoside triphosphate hydrolases"/>
    <property type="match status" value="1"/>
</dbReference>
<dbReference type="InterPro" id="IPR027417">
    <property type="entry name" value="P-loop_NTPase"/>
</dbReference>
<dbReference type="InterPro" id="IPR002999">
    <property type="entry name" value="Tudor"/>
</dbReference>
<accession>A0A6P8JZK7</accession>
<dbReference type="SMART" id="SM00847">
    <property type="entry name" value="HA2"/>
    <property type="match status" value="1"/>
</dbReference>
<evidence type="ECO:0000256" key="4">
    <source>
        <dbReference type="ARBA" id="ARBA00013352"/>
    </source>
</evidence>
<keyword evidence="15" id="KW-0469">Meiosis</keyword>
<dbReference type="InterPro" id="IPR014001">
    <property type="entry name" value="Helicase_ATP-bd"/>
</dbReference>
<evidence type="ECO:0000259" key="17">
    <source>
        <dbReference type="PROSITE" id="PS50304"/>
    </source>
</evidence>
<evidence type="ECO:0000313" key="21">
    <source>
        <dbReference type="RefSeq" id="XP_033162467.1"/>
    </source>
</evidence>
<keyword evidence="5" id="KW-0217">Developmental protein</keyword>
<gene>
    <name evidence="21" type="primary">LOC117142530</name>
</gene>
<dbReference type="PROSITE" id="PS51194">
    <property type="entry name" value="HELICASE_CTER"/>
    <property type="match status" value="1"/>
</dbReference>
<dbReference type="CTD" id="41919"/>
<dbReference type="PROSITE" id="PS51192">
    <property type="entry name" value="HELICASE_ATP_BIND_1"/>
    <property type="match status" value="1"/>
</dbReference>
<dbReference type="InterPro" id="IPR007502">
    <property type="entry name" value="Helicase-assoc_dom"/>
</dbReference>
<feature type="domain" description="Helicase C-terminal" evidence="19">
    <location>
        <begin position="339"/>
        <end position="526"/>
    </location>
</feature>
<dbReference type="CDD" id="cd18791">
    <property type="entry name" value="SF2_C_RHA"/>
    <property type="match status" value="1"/>
</dbReference>
<dbReference type="Gene3D" id="2.30.30.140">
    <property type="match status" value="1"/>
</dbReference>
<dbReference type="EC" id="3.6.4.13" evidence="3"/>
<keyword evidence="9" id="KW-0378">Hydrolase</keyword>
<evidence type="ECO:0000256" key="1">
    <source>
        <dbReference type="ARBA" id="ARBA00004496"/>
    </source>
</evidence>
<dbReference type="InterPro" id="IPR035437">
    <property type="entry name" value="SNase_OB-fold_sf"/>
</dbReference>
<feature type="domain" description="Helicase ATP-binding" evidence="18">
    <location>
        <begin position="125"/>
        <end position="292"/>
    </location>
</feature>
<dbReference type="PANTHER" id="PTHR18934:SF113">
    <property type="entry name" value="ATP-DEPENDENT RNA HELICASE TDRD9"/>
    <property type="match status" value="1"/>
</dbReference>
<dbReference type="FunFam" id="1.20.120.1080:FF:000052">
    <property type="entry name" value="Probable ATP-dependent RNA helicase spindle-E"/>
    <property type="match status" value="1"/>
</dbReference>
<dbReference type="GO" id="GO:0005524">
    <property type="term" value="F:ATP binding"/>
    <property type="evidence" value="ECO:0007669"/>
    <property type="project" value="UniProtKB-KW"/>
</dbReference>
<dbReference type="Gene3D" id="1.20.120.1080">
    <property type="match status" value="1"/>
</dbReference>
<dbReference type="Proteomes" id="UP000515162">
    <property type="component" value="Chromosome 3R"/>
</dbReference>
<dbReference type="SMART" id="SM00490">
    <property type="entry name" value="HELICc"/>
    <property type="match status" value="1"/>
</dbReference>
<evidence type="ECO:0000259" key="19">
    <source>
        <dbReference type="PROSITE" id="PS51194"/>
    </source>
</evidence>
<evidence type="ECO:0000256" key="6">
    <source>
        <dbReference type="ARBA" id="ARBA00022490"/>
    </source>
</evidence>
<evidence type="ECO:0000256" key="7">
    <source>
        <dbReference type="ARBA" id="ARBA00022741"/>
    </source>
</evidence>
<dbReference type="SMART" id="SM00487">
    <property type="entry name" value="DEXDc"/>
    <property type="match status" value="1"/>
</dbReference>
<evidence type="ECO:0000256" key="14">
    <source>
        <dbReference type="ARBA" id="ARBA00023158"/>
    </source>
</evidence>